<feature type="signal peptide" evidence="2">
    <location>
        <begin position="1"/>
        <end position="27"/>
    </location>
</feature>
<evidence type="ECO:0000313" key="3">
    <source>
        <dbReference type="EMBL" id="KFI25674.1"/>
    </source>
</evidence>
<dbReference type="EMBL" id="JGYG01000023">
    <property type="protein sequence ID" value="KFI25674.1"/>
    <property type="molecule type" value="Genomic_DNA"/>
</dbReference>
<protein>
    <submittedName>
        <fullName evidence="3">Membrane protein</fullName>
    </submittedName>
</protein>
<accession>A0A086XUH4</accession>
<dbReference type="InterPro" id="IPR007039">
    <property type="entry name" value="TrbC/VirB2"/>
</dbReference>
<feature type="chain" id="PRO_5001817237" evidence="2">
    <location>
        <begin position="28"/>
        <end position="95"/>
    </location>
</feature>
<dbReference type="Proteomes" id="UP000028826">
    <property type="component" value="Unassembled WGS sequence"/>
</dbReference>
<dbReference type="AlphaFoldDB" id="A0A086XUH4"/>
<feature type="transmembrane region" description="Helical" evidence="1">
    <location>
        <begin position="73"/>
        <end position="91"/>
    </location>
</feature>
<evidence type="ECO:0000256" key="2">
    <source>
        <dbReference type="SAM" id="SignalP"/>
    </source>
</evidence>
<evidence type="ECO:0000313" key="4">
    <source>
        <dbReference type="Proteomes" id="UP000028826"/>
    </source>
</evidence>
<keyword evidence="2" id="KW-0732">Signal</keyword>
<organism evidence="3 4">
    <name type="scientific">Haematobacter massiliensis</name>
    <dbReference type="NCBI Taxonomy" id="195105"/>
    <lineage>
        <taxon>Bacteria</taxon>
        <taxon>Pseudomonadati</taxon>
        <taxon>Pseudomonadota</taxon>
        <taxon>Alphaproteobacteria</taxon>
        <taxon>Rhodobacterales</taxon>
        <taxon>Paracoccaceae</taxon>
        <taxon>Haematobacter</taxon>
    </lineage>
</organism>
<reference evidence="3 4" key="1">
    <citation type="submission" date="2014-03" db="EMBL/GenBank/DDBJ databases">
        <title>Genome of Haematobacter massiliensis CCUG 47968.</title>
        <authorList>
            <person name="Wang D."/>
            <person name="Wang G."/>
        </authorList>
    </citation>
    <scope>NUCLEOTIDE SEQUENCE [LARGE SCALE GENOMIC DNA]</scope>
    <source>
        <strain evidence="3 4">CCUG 47968</strain>
    </source>
</reference>
<dbReference type="RefSeq" id="WP_051911435.1">
    <property type="nucleotide sequence ID" value="NZ_JGYG01000023.1"/>
</dbReference>
<evidence type="ECO:0000256" key="1">
    <source>
        <dbReference type="SAM" id="Phobius"/>
    </source>
</evidence>
<keyword evidence="4" id="KW-1185">Reference proteome</keyword>
<dbReference type="Pfam" id="PF04956">
    <property type="entry name" value="TrbC"/>
    <property type="match status" value="1"/>
</dbReference>
<feature type="transmembrane region" description="Helical" evidence="1">
    <location>
        <begin position="43"/>
        <end position="66"/>
    </location>
</feature>
<comment type="caution">
    <text evidence="3">The sequence shown here is derived from an EMBL/GenBank/DDBJ whole genome shotgun (WGS) entry which is preliminary data.</text>
</comment>
<proteinExistence type="predicted"/>
<gene>
    <name evidence="3" type="ORF">CN97_07830</name>
</gene>
<name>A0A086XUH4_9RHOB</name>
<dbReference type="eggNOG" id="COG3838">
    <property type="taxonomic scope" value="Bacteria"/>
</dbReference>
<keyword evidence="1" id="KW-1133">Transmembrane helix</keyword>
<sequence>MAVLTRYGQFIALAFAALITLSVPALAQDLSPVNTMLGNIGNALTGATGRALGLVALAAVGIAFLIGRMNWMLAISVVVGLAILFGAGTMLDGFA</sequence>
<keyword evidence="1" id="KW-0472">Membrane</keyword>
<keyword evidence="1" id="KW-0812">Transmembrane</keyword>
<dbReference type="STRING" id="195105.CN97_07830"/>